<keyword evidence="3" id="KW-0812">Transmembrane</keyword>
<gene>
    <name evidence="9" type="ORF">H8695_00565</name>
</gene>
<evidence type="ECO:0000259" key="7">
    <source>
        <dbReference type="Pfam" id="PF03799"/>
    </source>
</evidence>
<evidence type="ECO:0000256" key="6">
    <source>
        <dbReference type="SAM" id="MobiDB-lite"/>
    </source>
</evidence>
<evidence type="ECO:0000313" key="10">
    <source>
        <dbReference type="Proteomes" id="UP000620366"/>
    </source>
</evidence>
<keyword evidence="1" id="KW-1003">Cell membrane</keyword>
<keyword evidence="2" id="KW-0132">Cell division</keyword>
<keyword evidence="5" id="KW-0131">Cell cycle</keyword>
<keyword evidence="4" id="KW-0472">Membrane</keyword>
<feature type="domain" description="POTRA" evidence="8">
    <location>
        <begin position="61"/>
        <end position="115"/>
    </location>
</feature>
<dbReference type="Proteomes" id="UP000620366">
    <property type="component" value="Unassembled WGS sequence"/>
</dbReference>
<dbReference type="GO" id="GO:0051301">
    <property type="term" value="P:cell division"/>
    <property type="evidence" value="ECO:0007669"/>
    <property type="project" value="UniProtKB-KW"/>
</dbReference>
<dbReference type="AlphaFoldDB" id="A0A926HTS4"/>
<keyword evidence="4" id="KW-1133">Transmembrane helix</keyword>
<proteinExistence type="predicted"/>
<keyword evidence="10" id="KW-1185">Reference proteome</keyword>
<protein>
    <submittedName>
        <fullName evidence="9">FtsQ-type POTRA domain-containing protein</fullName>
    </submittedName>
</protein>
<dbReference type="Pfam" id="PF03799">
    <property type="entry name" value="FtsQ_DivIB_C"/>
    <property type="match status" value="1"/>
</dbReference>
<evidence type="ECO:0000256" key="5">
    <source>
        <dbReference type="ARBA" id="ARBA00023306"/>
    </source>
</evidence>
<evidence type="ECO:0000256" key="4">
    <source>
        <dbReference type="ARBA" id="ARBA00022989"/>
    </source>
</evidence>
<dbReference type="EMBL" id="JACRSP010000001">
    <property type="protein sequence ID" value="MBC8535190.1"/>
    <property type="molecule type" value="Genomic_DNA"/>
</dbReference>
<accession>A0A926HTS4</accession>
<evidence type="ECO:0000256" key="2">
    <source>
        <dbReference type="ARBA" id="ARBA00022618"/>
    </source>
</evidence>
<dbReference type="GO" id="GO:0005886">
    <property type="term" value="C:plasma membrane"/>
    <property type="evidence" value="ECO:0007669"/>
    <property type="project" value="TreeGrafter"/>
</dbReference>
<dbReference type="PANTHER" id="PTHR37820">
    <property type="entry name" value="CELL DIVISION PROTEIN DIVIB"/>
    <property type="match status" value="1"/>
</dbReference>
<evidence type="ECO:0000256" key="3">
    <source>
        <dbReference type="ARBA" id="ARBA00022692"/>
    </source>
</evidence>
<evidence type="ECO:0000313" key="9">
    <source>
        <dbReference type="EMBL" id="MBC8535190.1"/>
    </source>
</evidence>
<dbReference type="Pfam" id="PF08478">
    <property type="entry name" value="POTRA_1"/>
    <property type="match status" value="1"/>
</dbReference>
<evidence type="ECO:0000256" key="1">
    <source>
        <dbReference type="ARBA" id="ARBA00022475"/>
    </source>
</evidence>
<dbReference type="InterPro" id="IPR005548">
    <property type="entry name" value="Cell_div_FtsQ/DivIB_C"/>
</dbReference>
<name>A0A926HTS4_9FIRM</name>
<dbReference type="PANTHER" id="PTHR37820:SF1">
    <property type="entry name" value="CELL DIVISION PROTEIN FTSQ"/>
    <property type="match status" value="1"/>
</dbReference>
<feature type="region of interest" description="Disordered" evidence="6">
    <location>
        <begin position="1"/>
        <end position="22"/>
    </location>
</feature>
<feature type="domain" description="Cell division protein FtsQ/DivIB C-terminal" evidence="7">
    <location>
        <begin position="129"/>
        <end position="251"/>
    </location>
</feature>
<comment type="caution">
    <text evidence="9">The sequence shown here is derived from an EMBL/GenBank/DDBJ whole genome shotgun (WGS) entry which is preliminary data.</text>
</comment>
<dbReference type="InterPro" id="IPR050487">
    <property type="entry name" value="FtsQ_DivIB"/>
</dbReference>
<dbReference type="InterPro" id="IPR013685">
    <property type="entry name" value="POTRA_FtsQ_type"/>
</dbReference>
<evidence type="ECO:0000259" key="8">
    <source>
        <dbReference type="Pfam" id="PF08478"/>
    </source>
</evidence>
<dbReference type="RefSeq" id="WP_249298826.1">
    <property type="nucleotide sequence ID" value="NZ_JACRSP010000001.1"/>
</dbReference>
<reference evidence="9" key="1">
    <citation type="submission" date="2020-08" db="EMBL/GenBank/DDBJ databases">
        <title>Genome public.</title>
        <authorList>
            <person name="Liu C."/>
            <person name="Sun Q."/>
        </authorList>
    </citation>
    <scope>NUCLEOTIDE SEQUENCE</scope>
    <source>
        <strain evidence="9">BX7</strain>
    </source>
</reference>
<organism evidence="9 10">
    <name type="scientific">Feifania hominis</name>
    <dbReference type="NCBI Taxonomy" id="2763660"/>
    <lineage>
        <taxon>Bacteria</taxon>
        <taxon>Bacillati</taxon>
        <taxon>Bacillota</taxon>
        <taxon>Clostridia</taxon>
        <taxon>Eubacteriales</taxon>
        <taxon>Feifaniaceae</taxon>
        <taxon>Feifania</taxon>
    </lineage>
</organism>
<sequence>MPKRMTDGGAAAPRRPRKKRRRARRRGLKIFLLVLIPLIALTAACVFAVNYFFVIDTMTAAGSEHYTEAQILEASGLQMGDNLFKLLPWRADELITKKLPYLESVSMKLKIPSGVHFEAVDAQACLIAQTDSGYYLVSDRYKVLDKLETPEGRALPLVRANFGEEIAVGEKLPFLTQQDEKILIDIINYLYDNNKIDRVQWVDLQRHIDIRLMVDNRFEVELGDYMDLAQKLQFAQGILAELGEYDRGIIDVSDTEKAIFEPS</sequence>